<accession>A0ACB8S041</accession>
<evidence type="ECO:0000313" key="2">
    <source>
        <dbReference type="Proteomes" id="UP000814033"/>
    </source>
</evidence>
<reference evidence="1" key="2">
    <citation type="journal article" date="2022" name="New Phytol.">
        <title>Evolutionary transition to the ectomycorrhizal habit in the genomes of a hyperdiverse lineage of mushroom-forming fungi.</title>
        <authorList>
            <person name="Looney B."/>
            <person name="Miyauchi S."/>
            <person name="Morin E."/>
            <person name="Drula E."/>
            <person name="Courty P.E."/>
            <person name="Kohler A."/>
            <person name="Kuo A."/>
            <person name="LaButti K."/>
            <person name="Pangilinan J."/>
            <person name="Lipzen A."/>
            <person name="Riley R."/>
            <person name="Andreopoulos W."/>
            <person name="He G."/>
            <person name="Johnson J."/>
            <person name="Nolan M."/>
            <person name="Tritt A."/>
            <person name="Barry K.W."/>
            <person name="Grigoriev I.V."/>
            <person name="Nagy L.G."/>
            <person name="Hibbett D."/>
            <person name="Henrissat B."/>
            <person name="Matheny P.B."/>
            <person name="Labbe J."/>
            <person name="Martin F.M."/>
        </authorList>
    </citation>
    <scope>NUCLEOTIDE SEQUENCE</scope>
    <source>
        <strain evidence="1">FP105234-sp</strain>
    </source>
</reference>
<keyword evidence="2" id="KW-1185">Reference proteome</keyword>
<dbReference type="EMBL" id="MU275868">
    <property type="protein sequence ID" value="KAI0049849.1"/>
    <property type="molecule type" value="Genomic_DNA"/>
</dbReference>
<organism evidence="1 2">
    <name type="scientific">Auriscalpium vulgare</name>
    <dbReference type="NCBI Taxonomy" id="40419"/>
    <lineage>
        <taxon>Eukaryota</taxon>
        <taxon>Fungi</taxon>
        <taxon>Dikarya</taxon>
        <taxon>Basidiomycota</taxon>
        <taxon>Agaricomycotina</taxon>
        <taxon>Agaricomycetes</taxon>
        <taxon>Russulales</taxon>
        <taxon>Auriscalpiaceae</taxon>
        <taxon>Auriscalpium</taxon>
    </lineage>
</organism>
<name>A0ACB8S041_9AGAM</name>
<comment type="caution">
    <text evidence="1">The sequence shown here is derived from an EMBL/GenBank/DDBJ whole genome shotgun (WGS) entry which is preliminary data.</text>
</comment>
<protein>
    <submittedName>
        <fullName evidence="1">Uncharacterized protein</fullName>
    </submittedName>
</protein>
<gene>
    <name evidence="1" type="ORF">FA95DRAFT_1537340</name>
</gene>
<evidence type="ECO:0000313" key="1">
    <source>
        <dbReference type="EMBL" id="KAI0049849.1"/>
    </source>
</evidence>
<sequence length="724" mass="81461">MKEFKVYVGSSEDHMTEALHAKLKDDNVAETFELRHTNKSSICFPSRFVKIVPISAHSHSFHTSIWFVSLAGINDEQFVEEISHNYEQYLETEALRHIFKHLRTHRLLAPYRSLMASTDLQVEHPLITRLYEAIVSEGDWAEAETAVQLAASTGLFDAYMRSTPPRAIWKRIYGSSADGDVPSRRGGHAMCIDEANGLIYLFGGWDGEKSLNDLWVYAIADDKWRLVAAESSGESAVPSPRSCHKMAFDPTTGVIYLLGGLSDSDGHPEDPANTSNEEASPSPAGAPAASRADFYQYHTRGTKAGSWQRLSDDTTASGGPPLVFDHQMVIDIQRQVLYVGGGRVNDSSSDNIRYSGLYAYDITSEEWELLQPRCTSSTSHPPILRRFGHTMLFEPNERVLFIFGGMEDGDKYLSDMYSYKIETNVASEVFSNFTASGGPNKTFTQRAVIDPALQEIYVFCGLTRTRPNPLPRLYGSNFVYRYDTRPGTWMKMLPEEPGHATPHEREVQQPRTRYAHQVVYDARTKTVYLHGGNAGRLLETGELDEGQSADDALAEHRLDDFWSMCLVRPGPDEIVRSARFQIRCQQFRELCDEVPAVQALKFLQTEVSNVVDHNTSEAETFRVLLSRLLTRDAKVPPARKQPSNGLKAPELGRRSVSEGGVGENSMRSEVDSKKVNMHQADDSERSQERTKVFRDLLDFFPANEKEPASDLVDMIHWYDESVED</sequence>
<dbReference type="Proteomes" id="UP000814033">
    <property type="component" value="Unassembled WGS sequence"/>
</dbReference>
<reference evidence="1" key="1">
    <citation type="submission" date="2021-02" db="EMBL/GenBank/DDBJ databases">
        <authorList>
            <consortium name="DOE Joint Genome Institute"/>
            <person name="Ahrendt S."/>
            <person name="Looney B.P."/>
            <person name="Miyauchi S."/>
            <person name="Morin E."/>
            <person name="Drula E."/>
            <person name="Courty P.E."/>
            <person name="Chicoki N."/>
            <person name="Fauchery L."/>
            <person name="Kohler A."/>
            <person name="Kuo A."/>
            <person name="Labutti K."/>
            <person name="Pangilinan J."/>
            <person name="Lipzen A."/>
            <person name="Riley R."/>
            <person name="Andreopoulos W."/>
            <person name="He G."/>
            <person name="Johnson J."/>
            <person name="Barry K.W."/>
            <person name="Grigoriev I.V."/>
            <person name="Nagy L."/>
            <person name="Hibbett D."/>
            <person name="Henrissat B."/>
            <person name="Matheny P.B."/>
            <person name="Labbe J."/>
            <person name="Martin F."/>
        </authorList>
    </citation>
    <scope>NUCLEOTIDE SEQUENCE</scope>
    <source>
        <strain evidence="1">FP105234-sp</strain>
    </source>
</reference>
<proteinExistence type="predicted"/>